<accession>A0A6P0U9L1</accession>
<evidence type="ECO:0000259" key="2">
    <source>
        <dbReference type="PROSITE" id="PS50164"/>
    </source>
</evidence>
<dbReference type="CDD" id="cd10449">
    <property type="entry name" value="GIY-YIG_SLX1_like"/>
    <property type="match status" value="1"/>
</dbReference>
<dbReference type="InterPro" id="IPR050190">
    <property type="entry name" value="UPF0213_domain"/>
</dbReference>
<name>A0A6P0U9L1_9FLAO</name>
<dbReference type="RefSeq" id="WP_163691760.1">
    <property type="nucleotide sequence ID" value="NZ_FXTW01000001.1"/>
</dbReference>
<protein>
    <submittedName>
        <fullName evidence="3">GIY-YIG nuclease family protein</fullName>
    </submittedName>
</protein>
<organism evidence="3 4">
    <name type="scientific">Muriicola jejuensis</name>
    <dbReference type="NCBI Taxonomy" id="504488"/>
    <lineage>
        <taxon>Bacteria</taxon>
        <taxon>Pseudomonadati</taxon>
        <taxon>Bacteroidota</taxon>
        <taxon>Flavobacteriia</taxon>
        <taxon>Flavobacteriales</taxon>
        <taxon>Flavobacteriaceae</taxon>
        <taxon>Muriicola</taxon>
    </lineage>
</organism>
<dbReference type="InterPro" id="IPR035901">
    <property type="entry name" value="GIY-YIG_endonuc_sf"/>
</dbReference>
<evidence type="ECO:0000313" key="4">
    <source>
        <dbReference type="Proteomes" id="UP000468443"/>
    </source>
</evidence>
<dbReference type="InterPro" id="IPR000305">
    <property type="entry name" value="GIY-YIG_endonuc"/>
</dbReference>
<gene>
    <name evidence="3" type="ORF">GWK09_04265</name>
</gene>
<dbReference type="PANTHER" id="PTHR34477">
    <property type="entry name" value="UPF0213 PROTEIN YHBQ"/>
    <property type="match status" value="1"/>
</dbReference>
<sequence length="97" mass="11552">MVLPYCVYVLYSKKDGLLYHGFTTNLEKRVIDHNLGRTISTSKRRPLQLIYCEFFLYKSDAVRREKYFKTSQGKRMLKLIMRRTLSKLGYKHVIIGN</sequence>
<dbReference type="PANTHER" id="PTHR34477:SF1">
    <property type="entry name" value="UPF0213 PROTEIN YHBQ"/>
    <property type="match status" value="1"/>
</dbReference>
<evidence type="ECO:0000313" key="3">
    <source>
        <dbReference type="EMBL" id="NER09717.1"/>
    </source>
</evidence>
<evidence type="ECO:0000256" key="1">
    <source>
        <dbReference type="ARBA" id="ARBA00007435"/>
    </source>
</evidence>
<feature type="domain" description="GIY-YIG" evidence="2">
    <location>
        <begin position="3"/>
        <end position="80"/>
    </location>
</feature>
<reference evidence="3 4" key="1">
    <citation type="submission" date="2020-01" db="EMBL/GenBank/DDBJ databases">
        <title>Muriicola jejuensis KCTC 22299.</title>
        <authorList>
            <person name="Wang G."/>
        </authorList>
    </citation>
    <scope>NUCLEOTIDE SEQUENCE [LARGE SCALE GENOMIC DNA]</scope>
    <source>
        <strain evidence="3 4">KCTC 22299</strain>
    </source>
</reference>
<dbReference type="Proteomes" id="UP000468443">
    <property type="component" value="Unassembled WGS sequence"/>
</dbReference>
<keyword evidence="4" id="KW-1185">Reference proteome</keyword>
<dbReference type="PROSITE" id="PS50164">
    <property type="entry name" value="GIY_YIG"/>
    <property type="match status" value="1"/>
</dbReference>
<dbReference type="Pfam" id="PF01541">
    <property type="entry name" value="GIY-YIG"/>
    <property type="match status" value="1"/>
</dbReference>
<dbReference type="EMBL" id="JAABOP010000001">
    <property type="protein sequence ID" value="NER09717.1"/>
    <property type="molecule type" value="Genomic_DNA"/>
</dbReference>
<dbReference type="AlphaFoldDB" id="A0A6P0U9L1"/>
<comment type="caution">
    <text evidence="3">The sequence shown here is derived from an EMBL/GenBank/DDBJ whole genome shotgun (WGS) entry which is preliminary data.</text>
</comment>
<comment type="similarity">
    <text evidence="1">Belongs to the UPF0213 family.</text>
</comment>
<dbReference type="SUPFAM" id="SSF82771">
    <property type="entry name" value="GIY-YIG endonuclease"/>
    <property type="match status" value="1"/>
</dbReference>
<dbReference type="Gene3D" id="3.40.1440.10">
    <property type="entry name" value="GIY-YIG endonuclease"/>
    <property type="match status" value="1"/>
</dbReference>
<proteinExistence type="inferred from homology"/>